<evidence type="ECO:0000313" key="1">
    <source>
        <dbReference type="EMBL" id="GAF09062.1"/>
    </source>
</evidence>
<dbReference type="Proteomes" id="UP000019364">
    <property type="component" value="Unassembled WGS sequence"/>
</dbReference>
<reference evidence="1 2" key="1">
    <citation type="journal article" date="2014" name="Genome Announc.">
        <title>Draft Genome Sequence of Paenibacillus pini JCM 16418T, Isolated from the Rhizosphere of Pine Tree.</title>
        <authorList>
            <person name="Yuki M."/>
            <person name="Oshima K."/>
            <person name="Suda W."/>
            <person name="Oshida Y."/>
            <person name="Kitamura K."/>
            <person name="Iida Y."/>
            <person name="Hattori M."/>
            <person name="Ohkuma M."/>
        </authorList>
    </citation>
    <scope>NUCLEOTIDE SEQUENCE [LARGE SCALE GENOMIC DNA]</scope>
    <source>
        <strain evidence="1 2">JCM 16418</strain>
    </source>
</reference>
<protein>
    <submittedName>
        <fullName evidence="1">Uncharacterized protein</fullName>
    </submittedName>
</protein>
<evidence type="ECO:0000313" key="2">
    <source>
        <dbReference type="Proteomes" id="UP000019364"/>
    </source>
</evidence>
<accession>W7YKP4</accession>
<gene>
    <name evidence="1" type="ORF">JCM16418_3180</name>
</gene>
<proteinExistence type="predicted"/>
<dbReference type="RefSeq" id="WP_162832477.1">
    <property type="nucleotide sequence ID" value="NZ_BAVZ01000009.1"/>
</dbReference>
<organism evidence="1 2">
    <name type="scientific">Paenibacillus pini JCM 16418</name>
    <dbReference type="NCBI Taxonomy" id="1236976"/>
    <lineage>
        <taxon>Bacteria</taxon>
        <taxon>Bacillati</taxon>
        <taxon>Bacillota</taxon>
        <taxon>Bacilli</taxon>
        <taxon>Bacillales</taxon>
        <taxon>Paenibacillaceae</taxon>
        <taxon>Paenibacillus</taxon>
    </lineage>
</organism>
<dbReference type="AlphaFoldDB" id="W7YKP4"/>
<keyword evidence="2" id="KW-1185">Reference proteome</keyword>
<name>W7YKP4_9BACL</name>
<comment type="caution">
    <text evidence="1">The sequence shown here is derived from an EMBL/GenBank/DDBJ whole genome shotgun (WGS) entry which is preliminary data.</text>
</comment>
<dbReference type="EMBL" id="BAVZ01000009">
    <property type="protein sequence ID" value="GAF09062.1"/>
    <property type="molecule type" value="Genomic_DNA"/>
</dbReference>
<sequence length="54" mass="6158">MDKRKVIAAYQRGMITIQECGQILGIENVQLSLLIHDSLESQKNEEFKKEPVKG</sequence>
<dbReference type="eggNOG" id="ENOG502ZQA9">
    <property type="taxonomic scope" value="Bacteria"/>
</dbReference>
<dbReference type="STRING" id="1236976.JCM16418_3180"/>